<dbReference type="EMBL" id="QGDT01000016">
    <property type="protein sequence ID" value="PWJ54763.1"/>
    <property type="molecule type" value="Genomic_DNA"/>
</dbReference>
<evidence type="ECO:0000313" key="1">
    <source>
        <dbReference type="EMBL" id="PWJ54763.1"/>
    </source>
</evidence>
<sequence>MRNIAANAMLNLRDQPASLFVHGSVLTFRMDDRVVISRVVQAGDEGERDSLRLVLVVAEGTGPYKGTAKSFVFETTDPEIRSYQKVHIRYGLSSLVLPIQVLS</sequence>
<evidence type="ECO:0000313" key="2">
    <source>
        <dbReference type="Proteomes" id="UP000245880"/>
    </source>
</evidence>
<comment type="caution">
    <text evidence="1">The sequence shown here is derived from an EMBL/GenBank/DDBJ whole genome shotgun (WGS) entry which is preliminary data.</text>
</comment>
<accession>A0A316AAP2</accession>
<dbReference type="AlphaFoldDB" id="A0A316AAP2"/>
<proteinExistence type="predicted"/>
<dbReference type="OrthoDB" id="7066517at2"/>
<protein>
    <submittedName>
        <fullName evidence="1">Uncharacterized protein</fullName>
    </submittedName>
</protein>
<dbReference type="Proteomes" id="UP000245880">
    <property type="component" value="Unassembled WGS sequence"/>
</dbReference>
<keyword evidence="2" id="KW-1185">Reference proteome</keyword>
<name>A0A316AAP2_9BACT</name>
<reference evidence="1 2" key="1">
    <citation type="submission" date="2018-03" db="EMBL/GenBank/DDBJ databases">
        <title>Genomic Encyclopedia of Archaeal and Bacterial Type Strains, Phase II (KMG-II): from individual species to whole genera.</title>
        <authorList>
            <person name="Goeker M."/>
        </authorList>
    </citation>
    <scope>NUCLEOTIDE SEQUENCE [LARGE SCALE GENOMIC DNA]</scope>
    <source>
        <strain evidence="1 2">DSM 100346</strain>
    </source>
</reference>
<organism evidence="1 2">
    <name type="scientific">Dyadobacter jejuensis</name>
    <dbReference type="NCBI Taxonomy" id="1082580"/>
    <lineage>
        <taxon>Bacteria</taxon>
        <taxon>Pseudomonadati</taxon>
        <taxon>Bacteroidota</taxon>
        <taxon>Cytophagia</taxon>
        <taxon>Cytophagales</taxon>
        <taxon>Spirosomataceae</taxon>
        <taxon>Dyadobacter</taxon>
    </lineage>
</organism>
<gene>
    <name evidence="1" type="ORF">CLV98_11650</name>
</gene>
<dbReference type="RefSeq" id="WP_146202318.1">
    <property type="nucleotide sequence ID" value="NZ_QGDT01000016.1"/>
</dbReference>